<dbReference type="Pfam" id="PF18829">
    <property type="entry name" value="Importin_rep_6"/>
    <property type="match status" value="1"/>
</dbReference>
<dbReference type="Gene3D" id="6.10.140.1700">
    <property type="match status" value="1"/>
</dbReference>
<dbReference type="GO" id="GO:0006606">
    <property type="term" value="P:protein import into nucleus"/>
    <property type="evidence" value="ECO:0007669"/>
    <property type="project" value="EnsemblFungi"/>
</dbReference>
<dbReference type="AlphaFoldDB" id="I2H298"/>
<accession>I2H298</accession>
<dbReference type="Pfam" id="PF18808">
    <property type="entry name" value="Importin_rep_4"/>
    <property type="match status" value="1"/>
</dbReference>
<dbReference type="InterPro" id="IPR011989">
    <property type="entry name" value="ARM-like"/>
</dbReference>
<reference evidence="10 11" key="1">
    <citation type="journal article" date="2011" name="Proc. Natl. Acad. Sci. U.S.A.">
        <title>Evolutionary erosion of yeast sex chromosomes by mating-type switching accidents.</title>
        <authorList>
            <person name="Gordon J.L."/>
            <person name="Armisen D."/>
            <person name="Proux-Wera E."/>
            <person name="Oheigeartaigh S.S."/>
            <person name="Byrne K.P."/>
            <person name="Wolfe K.H."/>
        </authorList>
    </citation>
    <scope>NUCLEOTIDE SEQUENCE [LARGE SCALE GENOMIC DNA]</scope>
    <source>
        <strain evidence="11">ATCC 34711 / CBS 6284 / DSM 70876 / NBRC 10599 / NRRL Y-10934 / UCD 77-7</strain>
    </source>
</reference>
<comment type="subcellular location">
    <subcellularLocation>
        <location evidence="2">Cytoplasm</location>
    </subcellularLocation>
    <subcellularLocation>
        <location evidence="1">Nucleus</location>
    </subcellularLocation>
</comment>
<dbReference type="GO" id="GO:0034399">
    <property type="term" value="C:nuclear periphery"/>
    <property type="evidence" value="ECO:0007669"/>
    <property type="project" value="EnsemblFungi"/>
</dbReference>
<dbReference type="InterPro" id="IPR058584">
    <property type="entry name" value="IMB1_TNPO1-like_TPR"/>
</dbReference>
<dbReference type="KEGG" id="tbl:TBLA_0C07090"/>
<name>I2H298_HENB6</name>
<feature type="domain" description="Importin subunit beta-1/Transportin-1-like TPR repeats" evidence="8">
    <location>
        <begin position="469"/>
        <end position="553"/>
    </location>
</feature>
<dbReference type="eggNOG" id="KOG2171">
    <property type="taxonomic scope" value="Eukaryota"/>
</dbReference>
<evidence type="ECO:0000256" key="7">
    <source>
        <dbReference type="ARBA" id="ARBA00023242"/>
    </source>
</evidence>
<dbReference type="GO" id="GO:0007088">
    <property type="term" value="P:regulation of mitotic nuclear division"/>
    <property type="evidence" value="ECO:0007669"/>
    <property type="project" value="EnsemblFungi"/>
</dbReference>
<evidence type="ECO:0000256" key="6">
    <source>
        <dbReference type="ARBA" id="ARBA00022927"/>
    </source>
</evidence>
<evidence type="ECO:0000256" key="4">
    <source>
        <dbReference type="ARBA" id="ARBA00022490"/>
    </source>
</evidence>
<proteinExistence type="predicted"/>
<dbReference type="GO" id="GO:0005737">
    <property type="term" value="C:cytoplasm"/>
    <property type="evidence" value="ECO:0007669"/>
    <property type="project" value="UniProtKB-SubCell"/>
</dbReference>
<sequence length="1147" mass="128483">MSALPDETNSTLSNILLGFASPDNNIRSDAENQLNNNWITKENIHILLIFLSEQAAYSTDETLSALSAVLFRKLALRAPPDSKTILISKNITELPQDILAQIRSTLLKGFIDYNKPNNLRHKLSDAIAECSQPDLPNWPELLQTLLQALKDENPNFRESSFRIFSIVPTLLINDLDITHILSIFESGFTDNIDNVKINSVIAFVGYFKSLSKSNWNQITPLLPSLLNSLPNFLNDSKDEALTSVFESLIELVELAPKLFKDLFDNMIQFLNIVIKNVNLDLETQTRTTALELLTSFAENAPQMCKSNSNFCDSIIMNTLLLMTEISIDDENSQEWSNSDDTDDLDDEEITYDHARQALDRVSLKLGGKYLAPTLFQYLQQMIVSSEWRQRFAALMALSSAAEGCRDVLIGEINKILDMVLPLINDPHPRVQYACCNVLGQISTDFAPLIQLTSHNKILPALISKLTPNSIDRVQTHAAAALVNFSEHSNKDILEPYLDELLTNLLTLLQRDKLYVQEQALTTIAFIAEAAEKKFIKYYDTLMPILLKVLNNNSIQSNTNINDPNSTMVDESRVLKGKCIECSTLIALAVGKEKFSEYSNDLIQLLINYQNQGIQDDDSLKPYLEHGWSRICRLLGTDFIQLLPIVLPSLIETAKASQDVSLIEEEEASNYQQYSEWDVVQIQGKHIAIHTSILDDKVTAMDLLQVYASVLGSNFGPYVKDILMDIALPSIDFYLHDGVRATGASFIPILLTCLIPTSSPSSLGNGNTNTNINAANNATNNNTTNNNNTNTPSISEEVLQLWTLSITKLINGIMVEPMPEITQIYHSSLMLCFQLLNYLQPSSEIMALFTKGIISNLTDIFRRIDDRKNLDDEYNEDVDEDYDEYADENLLDSINKSINMMFKISSINYLKDFQDLWPLISTFLQSNNSILIIFAFTAIADMIQYCGDSSAPFKDAFIPKLSSCLVSPDPTLRQASSYVLGICAQYAPNSFMELCLTSLDTLSQLTTIPDAKNEDNETATDNASAAMAKILTAYQSSNNLQSNFSNYVDMWFKTLPTLGDEETAAFNYKFLNHLIENNGFGNLDSNKISTIVKVVIEALHAKMITGKNAQAIVDSVKKILGTLPREEAMQMLQVFPPEIMQTMELWFA</sequence>
<dbReference type="InParanoid" id="I2H298"/>
<dbReference type="HOGENOM" id="CLU_003794_0_1_1"/>
<evidence type="ECO:0000256" key="2">
    <source>
        <dbReference type="ARBA" id="ARBA00004496"/>
    </source>
</evidence>
<dbReference type="Proteomes" id="UP000002866">
    <property type="component" value="Chromosome 3"/>
</dbReference>
<dbReference type="InterPro" id="IPR041653">
    <property type="entry name" value="Importin_rep_4"/>
</dbReference>
<dbReference type="GeneID" id="14495480"/>
<feature type="domain" description="IPO4/5-like TPR repeats" evidence="9">
    <location>
        <begin position="117"/>
        <end position="269"/>
    </location>
</feature>
<evidence type="ECO:0000313" key="11">
    <source>
        <dbReference type="Proteomes" id="UP000002866"/>
    </source>
</evidence>
<dbReference type="GO" id="GO:0060188">
    <property type="term" value="P:regulation of protein desumoylation"/>
    <property type="evidence" value="ECO:0007669"/>
    <property type="project" value="EnsemblFungi"/>
</dbReference>
<evidence type="ECO:0000259" key="8">
    <source>
        <dbReference type="Pfam" id="PF25574"/>
    </source>
</evidence>
<keyword evidence="4" id="KW-0963">Cytoplasm</keyword>
<keyword evidence="3" id="KW-0813">Transport</keyword>
<dbReference type="RefSeq" id="XP_004180019.1">
    <property type="nucleotide sequence ID" value="XM_004179971.1"/>
</dbReference>
<dbReference type="InterPro" id="IPR016024">
    <property type="entry name" value="ARM-type_fold"/>
</dbReference>
<dbReference type="GO" id="GO:0061608">
    <property type="term" value="F:nuclear import signal receptor activity"/>
    <property type="evidence" value="ECO:0007669"/>
    <property type="project" value="EnsemblFungi"/>
</dbReference>
<dbReference type="PANTHER" id="PTHR10527">
    <property type="entry name" value="IMPORTIN BETA"/>
    <property type="match status" value="1"/>
</dbReference>
<dbReference type="STRING" id="1071380.I2H298"/>
<dbReference type="Pfam" id="PF18816">
    <property type="entry name" value="Importin_rep_5"/>
    <property type="match status" value="1"/>
</dbReference>
<evidence type="ECO:0008006" key="12">
    <source>
        <dbReference type="Google" id="ProtNLM"/>
    </source>
</evidence>
<evidence type="ECO:0000256" key="3">
    <source>
        <dbReference type="ARBA" id="ARBA00022448"/>
    </source>
</evidence>
<evidence type="ECO:0000256" key="5">
    <source>
        <dbReference type="ARBA" id="ARBA00022737"/>
    </source>
</evidence>
<dbReference type="Pfam" id="PF25780">
    <property type="entry name" value="TPR_IPO5"/>
    <property type="match status" value="1"/>
</dbReference>
<dbReference type="FunCoup" id="I2H298">
    <property type="interactions" value="1218"/>
</dbReference>
<keyword evidence="6" id="KW-0653">Protein transport</keyword>
<dbReference type="Gene3D" id="1.25.10.10">
    <property type="entry name" value="Leucine-rich Repeat Variant"/>
    <property type="match status" value="1"/>
</dbReference>
<evidence type="ECO:0000256" key="1">
    <source>
        <dbReference type="ARBA" id="ARBA00004123"/>
    </source>
</evidence>
<dbReference type="InterPro" id="IPR040122">
    <property type="entry name" value="Importin_beta"/>
</dbReference>
<keyword evidence="7" id="KW-0539">Nucleus</keyword>
<gene>
    <name evidence="10" type="primary">TBLA0C07090</name>
    <name evidence="10" type="ORF">TBLA_0C07090</name>
</gene>
<dbReference type="EMBL" id="HE806318">
    <property type="protein sequence ID" value="CCH60500.1"/>
    <property type="molecule type" value="Genomic_DNA"/>
</dbReference>
<keyword evidence="11" id="KW-1185">Reference proteome</keyword>
<keyword evidence="5" id="KW-0677">Repeat</keyword>
<dbReference type="InterPro" id="IPR040928">
    <property type="entry name" value="Importin_rep_5"/>
</dbReference>
<dbReference type="InterPro" id="IPR057672">
    <property type="entry name" value="TPR_IPO4/5"/>
</dbReference>
<dbReference type="Pfam" id="PF13513">
    <property type="entry name" value="HEAT_EZ"/>
    <property type="match status" value="1"/>
</dbReference>
<protein>
    <recommendedName>
        <fullName evidence="12">TOG domain-containing protein</fullName>
    </recommendedName>
</protein>
<dbReference type="OMA" id="PKRFVQE"/>
<dbReference type="Pfam" id="PF25574">
    <property type="entry name" value="TPR_IMB1"/>
    <property type="match status" value="1"/>
</dbReference>
<evidence type="ECO:0000259" key="9">
    <source>
        <dbReference type="Pfam" id="PF25780"/>
    </source>
</evidence>
<dbReference type="InterPro" id="IPR041389">
    <property type="entry name" value="Importin_rep_6"/>
</dbReference>
<dbReference type="GO" id="GO:0008139">
    <property type="term" value="F:nuclear localization sequence binding"/>
    <property type="evidence" value="ECO:0007669"/>
    <property type="project" value="EnsemblFungi"/>
</dbReference>
<organism evidence="10 11">
    <name type="scientific">Henningerozyma blattae (strain ATCC 34711 / CBS 6284 / DSM 70876 / NBRC 10599 / NRRL Y-10934 / UCD 77-7)</name>
    <name type="common">Yeast</name>
    <name type="synonym">Tetrapisispora blattae</name>
    <dbReference type="NCBI Taxonomy" id="1071380"/>
    <lineage>
        <taxon>Eukaryota</taxon>
        <taxon>Fungi</taxon>
        <taxon>Dikarya</taxon>
        <taxon>Ascomycota</taxon>
        <taxon>Saccharomycotina</taxon>
        <taxon>Saccharomycetes</taxon>
        <taxon>Saccharomycetales</taxon>
        <taxon>Saccharomycetaceae</taxon>
        <taxon>Henningerozyma</taxon>
    </lineage>
</organism>
<evidence type="ECO:0000313" key="10">
    <source>
        <dbReference type="EMBL" id="CCH60500.1"/>
    </source>
</evidence>
<dbReference type="SUPFAM" id="SSF48371">
    <property type="entry name" value="ARM repeat"/>
    <property type="match status" value="2"/>
</dbReference>
<dbReference type="OrthoDB" id="543373at2759"/>
<dbReference type="GO" id="GO:0006406">
    <property type="term" value="P:mRNA export from nucleus"/>
    <property type="evidence" value="ECO:0007669"/>
    <property type="project" value="EnsemblFungi"/>
</dbReference>